<keyword evidence="2" id="KW-1185">Reference proteome</keyword>
<organism evidence="1 2">
    <name type="scientific">Flavobacterium fluviale</name>
    <dbReference type="NCBI Taxonomy" id="2249356"/>
    <lineage>
        <taxon>Bacteria</taxon>
        <taxon>Pseudomonadati</taxon>
        <taxon>Bacteroidota</taxon>
        <taxon>Flavobacteriia</taxon>
        <taxon>Flavobacteriales</taxon>
        <taxon>Flavobacteriaceae</taxon>
        <taxon>Flavobacterium</taxon>
    </lineage>
</organism>
<evidence type="ECO:0000313" key="2">
    <source>
        <dbReference type="Proteomes" id="UP000251561"/>
    </source>
</evidence>
<evidence type="ECO:0000313" key="1">
    <source>
        <dbReference type="EMBL" id="AXB55841.1"/>
    </source>
</evidence>
<dbReference type="AlphaFoldDB" id="A0A344LPJ9"/>
<gene>
    <name evidence="1" type="ORF">HYN86_04175</name>
</gene>
<dbReference type="EMBL" id="CP030261">
    <property type="protein sequence ID" value="AXB55841.1"/>
    <property type="molecule type" value="Genomic_DNA"/>
</dbReference>
<dbReference type="KEGG" id="ffl:HYN86_04175"/>
<reference evidence="1 2" key="1">
    <citation type="submission" date="2018-06" db="EMBL/GenBank/DDBJ databases">
        <title>Genome sequencing of Flavobacterium.</title>
        <authorList>
            <person name="Baek M.-G."/>
            <person name="Yi H."/>
        </authorList>
    </citation>
    <scope>NUCLEOTIDE SEQUENCE [LARGE SCALE GENOMIC DNA]</scope>
    <source>
        <strain evidence="1 2">HYN0086</strain>
    </source>
</reference>
<dbReference type="OrthoDB" id="9962673at2"/>
<sequence length="90" mass="10819">MSFDNSSFSFYDIVATFRKKAIVTESSAIVTNVFITKEIEFKEVEYVYVEFFNLCFETKNKKKICLNLIRLKSLDLEENLYEKLKKYRKF</sequence>
<dbReference type="RefSeq" id="WP_113676910.1">
    <property type="nucleotide sequence ID" value="NZ_CP030261.1"/>
</dbReference>
<name>A0A344LPJ9_9FLAO</name>
<protein>
    <submittedName>
        <fullName evidence="1">Uncharacterized protein</fullName>
    </submittedName>
</protein>
<proteinExistence type="predicted"/>
<dbReference type="Proteomes" id="UP000251561">
    <property type="component" value="Chromosome"/>
</dbReference>
<accession>A0A344LPJ9</accession>